<name>A0AA88J1I6_FICCA</name>
<reference evidence="2" key="1">
    <citation type="submission" date="2023-07" db="EMBL/GenBank/DDBJ databases">
        <title>draft genome sequence of fig (Ficus carica).</title>
        <authorList>
            <person name="Takahashi T."/>
            <person name="Nishimura K."/>
        </authorList>
    </citation>
    <scope>NUCLEOTIDE SEQUENCE</scope>
</reference>
<organism evidence="2 3">
    <name type="scientific">Ficus carica</name>
    <name type="common">Common fig</name>
    <dbReference type="NCBI Taxonomy" id="3494"/>
    <lineage>
        <taxon>Eukaryota</taxon>
        <taxon>Viridiplantae</taxon>
        <taxon>Streptophyta</taxon>
        <taxon>Embryophyta</taxon>
        <taxon>Tracheophyta</taxon>
        <taxon>Spermatophyta</taxon>
        <taxon>Magnoliopsida</taxon>
        <taxon>eudicotyledons</taxon>
        <taxon>Gunneridae</taxon>
        <taxon>Pentapetalae</taxon>
        <taxon>rosids</taxon>
        <taxon>fabids</taxon>
        <taxon>Rosales</taxon>
        <taxon>Moraceae</taxon>
        <taxon>Ficeae</taxon>
        <taxon>Ficus</taxon>
    </lineage>
</organism>
<dbReference type="AlphaFoldDB" id="A0AA88J1I6"/>
<gene>
    <name evidence="2" type="ORF">TIFTF001_031765</name>
</gene>
<feature type="compositionally biased region" description="Pro residues" evidence="1">
    <location>
        <begin position="30"/>
        <end position="43"/>
    </location>
</feature>
<proteinExistence type="predicted"/>
<comment type="caution">
    <text evidence="2">The sequence shown here is derived from an EMBL/GenBank/DDBJ whole genome shotgun (WGS) entry which is preliminary data.</text>
</comment>
<evidence type="ECO:0000313" key="3">
    <source>
        <dbReference type="Proteomes" id="UP001187192"/>
    </source>
</evidence>
<evidence type="ECO:0000256" key="1">
    <source>
        <dbReference type="SAM" id="MobiDB-lite"/>
    </source>
</evidence>
<dbReference type="EMBL" id="BTGU01000133">
    <property type="protein sequence ID" value="GMN62688.1"/>
    <property type="molecule type" value="Genomic_DNA"/>
</dbReference>
<keyword evidence="3" id="KW-1185">Reference proteome</keyword>
<protein>
    <submittedName>
        <fullName evidence="2">Uncharacterized protein</fullName>
    </submittedName>
</protein>
<dbReference type="Proteomes" id="UP001187192">
    <property type="component" value="Unassembled WGS sequence"/>
</dbReference>
<feature type="compositionally biased region" description="Polar residues" evidence="1">
    <location>
        <begin position="11"/>
        <end position="26"/>
    </location>
</feature>
<accession>A0AA88J1I6</accession>
<evidence type="ECO:0000313" key="2">
    <source>
        <dbReference type="EMBL" id="GMN62688.1"/>
    </source>
</evidence>
<sequence length="111" mass="11858">MGSGRAARIPSSVSSELSLTPTQVAAQSPPRCPAPSLAPPRAPAPTRAPTLAPAPARALALSLSRSLAISLQVLLLQLLSVWQRQLSEPKPPLRLGRGFFFFLFSRFSLPF</sequence>
<feature type="region of interest" description="Disordered" evidence="1">
    <location>
        <begin position="1"/>
        <end position="50"/>
    </location>
</feature>